<dbReference type="GeneID" id="107218040"/>
<accession>A0A6J0BC41</accession>
<dbReference type="PANTHER" id="PTHR24321:SF8">
    <property type="entry name" value="ESTRADIOL 17-BETA-DEHYDROGENASE 8-RELATED"/>
    <property type="match status" value="1"/>
</dbReference>
<proteinExistence type="inferred from homology"/>
<dbReference type="InParanoid" id="A0A6J0BC41"/>
<dbReference type="GO" id="GO:0005759">
    <property type="term" value="C:mitochondrial matrix"/>
    <property type="evidence" value="ECO:0007669"/>
    <property type="project" value="UniProtKB-SubCell"/>
</dbReference>
<dbReference type="GO" id="GO:0008210">
    <property type="term" value="P:estrogen metabolic process"/>
    <property type="evidence" value="ECO:0007669"/>
    <property type="project" value="UniProtKB-ARBA"/>
</dbReference>
<dbReference type="Gene3D" id="3.40.50.720">
    <property type="entry name" value="NAD(P)-binding Rossmann-like Domain"/>
    <property type="match status" value="1"/>
</dbReference>
<sequence length="249" mass="25805">MSGIVAGKLAFVTGAGSGIGRAVCRILAREGAKVIASDQNSKNVADTVATLEGGDHTALTVNVTSSKSINDAFKSVIERYAKPPTLVVNSAGITRDKYMLKLSEEDFDQVINVNLKGTFLVTQIAVKAMVEAGVSNGASVVNIASIIAKLGNIGQTNYSASKAGVVAMTKSASMEFGKFGVRINAVLPGFIKTPMTDAVPEHILGMAAAKSPLNRVGTPDEVAEVVTFLCSNKSSFVHGASIEVTGGYH</sequence>
<dbReference type="InterPro" id="IPR036291">
    <property type="entry name" value="NAD(P)-bd_dom_sf"/>
</dbReference>
<dbReference type="GO" id="GO:0006633">
    <property type="term" value="P:fatty acid biosynthetic process"/>
    <property type="evidence" value="ECO:0007669"/>
    <property type="project" value="UniProtKB-KW"/>
</dbReference>
<reference evidence="4" key="1">
    <citation type="submission" date="2025-08" db="UniProtKB">
        <authorList>
            <consortium name="RefSeq"/>
        </authorList>
    </citation>
    <scope>IDENTIFICATION</scope>
    <source>
        <tissue evidence="4">Thorax and Abdomen</tissue>
    </source>
</reference>
<dbReference type="FunCoup" id="A0A6J0BC41">
    <property type="interactions" value="641"/>
</dbReference>
<dbReference type="SUPFAM" id="SSF51735">
    <property type="entry name" value="NAD(P)-binding Rossmann-fold domains"/>
    <property type="match status" value="1"/>
</dbReference>
<evidence type="ECO:0000256" key="1">
    <source>
        <dbReference type="ARBA" id="ARBA00006484"/>
    </source>
</evidence>
<dbReference type="Pfam" id="PF13561">
    <property type="entry name" value="adh_short_C2"/>
    <property type="match status" value="1"/>
</dbReference>
<dbReference type="Proteomes" id="UP000829291">
    <property type="component" value="Chromosome 3"/>
</dbReference>
<dbReference type="PRINTS" id="PR00081">
    <property type="entry name" value="GDHRDH"/>
</dbReference>
<keyword evidence="3" id="KW-1185">Reference proteome</keyword>
<dbReference type="GO" id="GO:0004303">
    <property type="term" value="F:estradiol 17-beta-dehydrogenase [NAD(P)+] activity"/>
    <property type="evidence" value="ECO:0007669"/>
    <property type="project" value="UniProtKB-EC"/>
</dbReference>
<keyword evidence="2" id="KW-0560">Oxidoreductase</keyword>
<dbReference type="PRINTS" id="PR00080">
    <property type="entry name" value="SDRFAMILY"/>
</dbReference>
<dbReference type="GO" id="GO:0047035">
    <property type="term" value="F:testosterone dehydrogenase (NAD+) activity"/>
    <property type="evidence" value="ECO:0007669"/>
    <property type="project" value="UniProtKB-EC"/>
</dbReference>
<dbReference type="AlphaFoldDB" id="A0A6J0BC41"/>
<evidence type="ECO:0000256" key="2">
    <source>
        <dbReference type="ARBA" id="ARBA00023002"/>
    </source>
</evidence>
<dbReference type="InterPro" id="IPR002347">
    <property type="entry name" value="SDR_fam"/>
</dbReference>
<evidence type="ECO:0000313" key="4">
    <source>
        <dbReference type="RefSeq" id="XP_015511268.2"/>
    </source>
</evidence>
<dbReference type="RefSeq" id="XP_015511268.2">
    <property type="nucleotide sequence ID" value="XM_015655782.2"/>
</dbReference>
<evidence type="ECO:0000313" key="3">
    <source>
        <dbReference type="Proteomes" id="UP000829291"/>
    </source>
</evidence>
<gene>
    <name evidence="4" type="primary">LOC107218040</name>
</gene>
<comment type="similarity">
    <text evidence="1">Belongs to the short-chain dehydrogenases/reductases (SDR) family.</text>
</comment>
<dbReference type="InterPro" id="IPR020904">
    <property type="entry name" value="Sc_DH/Rdtase_CS"/>
</dbReference>
<dbReference type="PANTHER" id="PTHR24321">
    <property type="entry name" value="DEHYDROGENASES, SHORT CHAIN"/>
    <property type="match status" value="1"/>
</dbReference>
<protein>
    <submittedName>
        <fullName evidence="4">Estradiol 17-beta-dehydrogenase 8</fullName>
    </submittedName>
</protein>
<dbReference type="PROSITE" id="PS00061">
    <property type="entry name" value="ADH_SHORT"/>
    <property type="match status" value="1"/>
</dbReference>
<organism evidence="4">
    <name type="scientific">Neodiprion lecontei</name>
    <name type="common">Redheaded pine sawfly</name>
    <dbReference type="NCBI Taxonomy" id="441921"/>
    <lineage>
        <taxon>Eukaryota</taxon>
        <taxon>Metazoa</taxon>
        <taxon>Ecdysozoa</taxon>
        <taxon>Arthropoda</taxon>
        <taxon>Hexapoda</taxon>
        <taxon>Insecta</taxon>
        <taxon>Pterygota</taxon>
        <taxon>Neoptera</taxon>
        <taxon>Endopterygota</taxon>
        <taxon>Hymenoptera</taxon>
        <taxon>Tenthredinoidea</taxon>
        <taxon>Diprionidae</taxon>
        <taxon>Diprioninae</taxon>
        <taxon>Neodiprion</taxon>
    </lineage>
</organism>
<dbReference type="KEGG" id="nlo:107218040"/>
<dbReference type="OrthoDB" id="1888931at2759"/>
<name>A0A6J0BC41_NEOLC</name>